<feature type="domain" description="Helix-turn-helix" evidence="1">
    <location>
        <begin position="75"/>
        <end position="122"/>
    </location>
</feature>
<dbReference type="Pfam" id="PF26215">
    <property type="entry name" value="HTH_animal"/>
    <property type="match status" value="1"/>
</dbReference>
<dbReference type="PANTHER" id="PTHR21301">
    <property type="entry name" value="REVERSE TRANSCRIPTASE"/>
    <property type="match status" value="1"/>
</dbReference>
<gene>
    <name evidence="2" type="ORF">XELAEV_18029403mg</name>
</gene>
<protein>
    <recommendedName>
        <fullName evidence="1">Helix-turn-helix domain-containing protein</fullName>
    </recommendedName>
</protein>
<organism evidence="2 3">
    <name type="scientific">Xenopus laevis</name>
    <name type="common">African clawed frog</name>
    <dbReference type="NCBI Taxonomy" id="8355"/>
    <lineage>
        <taxon>Eukaryota</taxon>
        <taxon>Metazoa</taxon>
        <taxon>Chordata</taxon>
        <taxon>Craniata</taxon>
        <taxon>Vertebrata</taxon>
        <taxon>Euteleostomi</taxon>
        <taxon>Amphibia</taxon>
        <taxon>Batrachia</taxon>
        <taxon>Anura</taxon>
        <taxon>Pipoidea</taxon>
        <taxon>Pipidae</taxon>
        <taxon>Xenopodinae</taxon>
        <taxon>Xenopus</taxon>
        <taxon>Xenopus</taxon>
    </lineage>
</organism>
<dbReference type="EMBL" id="CM004475">
    <property type="protein sequence ID" value="OCT78296.1"/>
    <property type="molecule type" value="Genomic_DNA"/>
</dbReference>
<dbReference type="InterPro" id="IPR058912">
    <property type="entry name" value="HTH_animal"/>
</dbReference>
<reference evidence="3" key="1">
    <citation type="journal article" date="2016" name="Nature">
        <title>Genome evolution in the allotetraploid frog Xenopus laevis.</title>
        <authorList>
            <person name="Session A.M."/>
            <person name="Uno Y."/>
            <person name="Kwon T."/>
            <person name="Chapman J.A."/>
            <person name="Toyoda A."/>
            <person name="Takahashi S."/>
            <person name="Fukui A."/>
            <person name="Hikosaka A."/>
            <person name="Suzuki A."/>
            <person name="Kondo M."/>
            <person name="van Heeringen S.J."/>
            <person name="Quigley I."/>
            <person name="Heinz S."/>
            <person name="Ogino H."/>
            <person name="Ochi H."/>
            <person name="Hellsten U."/>
            <person name="Lyons J.B."/>
            <person name="Simakov O."/>
            <person name="Putnam N."/>
            <person name="Stites J."/>
            <person name="Kuroki Y."/>
            <person name="Tanaka T."/>
            <person name="Michiue T."/>
            <person name="Watanabe M."/>
            <person name="Bogdanovic O."/>
            <person name="Lister R."/>
            <person name="Georgiou G."/>
            <person name="Paranjpe S.S."/>
            <person name="van Kruijsbergen I."/>
            <person name="Shu S."/>
            <person name="Carlson J."/>
            <person name="Kinoshita T."/>
            <person name="Ohta Y."/>
            <person name="Mawaribuchi S."/>
            <person name="Jenkins J."/>
            <person name="Grimwood J."/>
            <person name="Schmutz J."/>
            <person name="Mitros T."/>
            <person name="Mozaffari S.V."/>
            <person name="Suzuki Y."/>
            <person name="Haramoto Y."/>
            <person name="Yamamoto T.S."/>
            <person name="Takagi C."/>
            <person name="Heald R."/>
            <person name="Miller K."/>
            <person name="Haudenschild C."/>
            <person name="Kitzman J."/>
            <person name="Nakayama T."/>
            <person name="Izutsu Y."/>
            <person name="Robert J."/>
            <person name="Fortriede J."/>
            <person name="Burns K."/>
            <person name="Lotay V."/>
            <person name="Karimi K."/>
            <person name="Yasuoka Y."/>
            <person name="Dichmann D.S."/>
            <person name="Flajnik M.F."/>
            <person name="Houston D.W."/>
            <person name="Shendure J."/>
            <person name="DuPasquier L."/>
            <person name="Vize P.D."/>
            <person name="Zorn A.M."/>
            <person name="Ito M."/>
            <person name="Marcotte E.M."/>
            <person name="Wallingford J.B."/>
            <person name="Ito Y."/>
            <person name="Asashima M."/>
            <person name="Ueno N."/>
            <person name="Matsuda Y."/>
            <person name="Veenstra G.J."/>
            <person name="Fujiyama A."/>
            <person name="Harland R.M."/>
            <person name="Taira M."/>
            <person name="Rokhsar D.S."/>
        </authorList>
    </citation>
    <scope>NUCLEOTIDE SEQUENCE [LARGE SCALE GENOMIC DNA]</scope>
    <source>
        <strain evidence="3">J</strain>
    </source>
</reference>
<accession>A0A974CTU4</accession>
<dbReference type="AlphaFoldDB" id="A0A974CTU4"/>
<proteinExistence type="predicted"/>
<dbReference type="Proteomes" id="UP000694892">
    <property type="component" value="Chromosome 5S"/>
</dbReference>
<dbReference type="PANTHER" id="PTHR21301:SF12">
    <property type="match status" value="1"/>
</dbReference>
<sequence length="151" mass="17737">MAKFVDILLQPLVHEIGSYVQDTTDYLQVIDSFFYGLVHYDTNSIQFLDVMVYKDLSLNKLQTKIYQKPTDRNTLLHYSSSHPRHLLDSLPRSQMLRAIRITNDEQERNVALNRMASQFLEREIDKICIGHKRNKNLKELLSPMEHFGTLN</sequence>
<evidence type="ECO:0000313" key="3">
    <source>
        <dbReference type="Proteomes" id="UP000694892"/>
    </source>
</evidence>
<evidence type="ECO:0000313" key="2">
    <source>
        <dbReference type="EMBL" id="OCT78296.1"/>
    </source>
</evidence>
<evidence type="ECO:0000259" key="1">
    <source>
        <dbReference type="Pfam" id="PF26215"/>
    </source>
</evidence>
<name>A0A974CTU4_XENLA</name>